<accession>A0ACB9G558</accession>
<sequence length="381" mass="42764">MYRHLQRFKQNQLLALDPDTIQVKMIIYLKDTQTHDDESLFFPETMFAAHSIPDSGIPPSNQMEIVQAGISNGVLDNLPPVMTKSLIMLERLGIRPEYLNMEQQGGSHDRGKIGMKNCSSSEHALEMSRHTVSRLLMNVGFDSASVDILAQLVGCHISKLGRILKVLSDSYRKDCSAIGLLKMFLQTIGHGAFSEVVKDGTKNNVQQTQMQVQAMQMQSQTRVGQLHQVSPQNAITERLKSGIFNQNASHLFAELTNVGQKQDPLQALHDLITSKRSKGEEMRPKVFQDVRKATLDMICEFGNKIIEDTKIVDGWNLDKEKCLLQWGENNGVKSRFDIAYIEGAKREAIARLDLEVGDIPLEIPVSAIISEDLIYDTNMKI</sequence>
<name>A0ACB9G558_CICIN</name>
<comment type="caution">
    <text evidence="1">The sequence shown here is derived from an EMBL/GenBank/DDBJ whole genome shotgun (WGS) entry which is preliminary data.</text>
</comment>
<organism evidence="1 2">
    <name type="scientific">Cichorium intybus</name>
    <name type="common">Chicory</name>
    <dbReference type="NCBI Taxonomy" id="13427"/>
    <lineage>
        <taxon>Eukaryota</taxon>
        <taxon>Viridiplantae</taxon>
        <taxon>Streptophyta</taxon>
        <taxon>Embryophyta</taxon>
        <taxon>Tracheophyta</taxon>
        <taxon>Spermatophyta</taxon>
        <taxon>Magnoliopsida</taxon>
        <taxon>eudicotyledons</taxon>
        <taxon>Gunneridae</taxon>
        <taxon>Pentapetalae</taxon>
        <taxon>asterids</taxon>
        <taxon>campanulids</taxon>
        <taxon>Asterales</taxon>
        <taxon>Asteraceae</taxon>
        <taxon>Cichorioideae</taxon>
        <taxon>Cichorieae</taxon>
        <taxon>Cichoriinae</taxon>
        <taxon>Cichorium</taxon>
    </lineage>
</organism>
<evidence type="ECO:0000313" key="1">
    <source>
        <dbReference type="EMBL" id="KAI3778333.1"/>
    </source>
</evidence>
<dbReference type="EMBL" id="CM042010">
    <property type="protein sequence ID" value="KAI3778333.1"/>
    <property type="molecule type" value="Genomic_DNA"/>
</dbReference>
<keyword evidence="2" id="KW-1185">Reference proteome</keyword>
<reference evidence="2" key="1">
    <citation type="journal article" date="2022" name="Mol. Ecol. Resour.">
        <title>The genomes of chicory, endive, great burdock and yacon provide insights into Asteraceae palaeo-polyploidization history and plant inulin production.</title>
        <authorList>
            <person name="Fan W."/>
            <person name="Wang S."/>
            <person name="Wang H."/>
            <person name="Wang A."/>
            <person name="Jiang F."/>
            <person name="Liu H."/>
            <person name="Zhao H."/>
            <person name="Xu D."/>
            <person name="Zhang Y."/>
        </authorList>
    </citation>
    <scope>NUCLEOTIDE SEQUENCE [LARGE SCALE GENOMIC DNA]</scope>
    <source>
        <strain evidence="2">cv. Punajuju</strain>
    </source>
</reference>
<evidence type="ECO:0000313" key="2">
    <source>
        <dbReference type="Proteomes" id="UP001055811"/>
    </source>
</evidence>
<gene>
    <name evidence="1" type="ORF">L2E82_07550</name>
</gene>
<dbReference type="Proteomes" id="UP001055811">
    <property type="component" value="Linkage Group LG02"/>
</dbReference>
<proteinExistence type="predicted"/>
<protein>
    <submittedName>
        <fullName evidence="1">Uncharacterized protein</fullName>
    </submittedName>
</protein>
<reference evidence="1 2" key="2">
    <citation type="journal article" date="2022" name="Mol. Ecol. Resour.">
        <title>The genomes of chicory, endive, great burdock and yacon provide insights into Asteraceae paleo-polyploidization history and plant inulin production.</title>
        <authorList>
            <person name="Fan W."/>
            <person name="Wang S."/>
            <person name="Wang H."/>
            <person name="Wang A."/>
            <person name="Jiang F."/>
            <person name="Liu H."/>
            <person name="Zhao H."/>
            <person name="Xu D."/>
            <person name="Zhang Y."/>
        </authorList>
    </citation>
    <scope>NUCLEOTIDE SEQUENCE [LARGE SCALE GENOMIC DNA]</scope>
    <source>
        <strain evidence="2">cv. Punajuju</strain>
        <tissue evidence="1">Leaves</tissue>
    </source>
</reference>